<evidence type="ECO:0000313" key="3">
    <source>
        <dbReference type="EMBL" id="KAF2084381.1"/>
    </source>
</evidence>
<gene>
    <name evidence="3" type="ORF">K490DRAFT_59664</name>
</gene>
<comment type="caution">
    <text evidence="3">The sequence shown here is derived from an EMBL/GenBank/DDBJ whole genome shotgun (WGS) entry which is preliminary data.</text>
</comment>
<feature type="region of interest" description="Disordered" evidence="2">
    <location>
        <begin position="394"/>
        <end position="418"/>
    </location>
</feature>
<reference evidence="3" key="1">
    <citation type="journal article" date="2020" name="Stud. Mycol.">
        <title>101 Dothideomycetes genomes: a test case for predicting lifestyles and emergence of pathogens.</title>
        <authorList>
            <person name="Haridas S."/>
            <person name="Albert R."/>
            <person name="Binder M."/>
            <person name="Bloem J."/>
            <person name="Labutti K."/>
            <person name="Salamov A."/>
            <person name="Andreopoulos B."/>
            <person name="Baker S."/>
            <person name="Barry K."/>
            <person name="Bills G."/>
            <person name="Bluhm B."/>
            <person name="Cannon C."/>
            <person name="Castanera R."/>
            <person name="Culley D."/>
            <person name="Daum C."/>
            <person name="Ezra D."/>
            <person name="Gonzalez J."/>
            <person name="Henrissat B."/>
            <person name="Kuo A."/>
            <person name="Liang C."/>
            <person name="Lipzen A."/>
            <person name="Lutzoni F."/>
            <person name="Magnuson J."/>
            <person name="Mondo S."/>
            <person name="Nolan M."/>
            <person name="Ohm R."/>
            <person name="Pangilinan J."/>
            <person name="Park H.-J."/>
            <person name="Ramirez L."/>
            <person name="Alfaro M."/>
            <person name="Sun H."/>
            <person name="Tritt A."/>
            <person name="Yoshinaga Y."/>
            <person name="Zwiers L.-H."/>
            <person name="Turgeon B."/>
            <person name="Goodwin S."/>
            <person name="Spatafora J."/>
            <person name="Crous P."/>
            <person name="Grigoriev I."/>
        </authorList>
    </citation>
    <scope>NUCLEOTIDE SEQUENCE</scope>
    <source>
        <strain evidence="3">CBS 121410</strain>
    </source>
</reference>
<sequence>MQQRLDNQQEHLHRSLEAAANETNRLRVSLQQEKNTRHEAQRGLFEAQNKVEDIKADIQSLQLADRRKQSQEAWFSQEDSIVRDNIFQLFRDVRNWSKAYGVKSLANVTRPPSNKLPAWAHDLARETSSSLRLPYEDVQARIMLIQHPYVILCALLSKHMQAKIFGNSFFALSNFDAAWNREEVGAFENMFRHTKNMANDALANNKNGQIWRSDTMRLLFSRSSAGSGTERQWSDEANRTIMETSHKVAADFMTGPNSTLLRNLSLEETVIRDSEILAIFRRAAFVFCELQAERVHFKWHPAQDILGSVFEVTSGFLEADRLYKLEDDQDHSHDGKVVGLALTPLVTAHGNPDAEDYDRMRVISKAIVWLFGEATEEGNPGAQSRQMRIRNEHPTSAQGHPHLLPSPVPPMPPMPNFD</sequence>
<protein>
    <submittedName>
        <fullName evidence="3">Uncharacterized protein</fullName>
    </submittedName>
</protein>
<dbReference type="AlphaFoldDB" id="A0A9P4HRP9"/>
<keyword evidence="1" id="KW-0175">Coiled coil</keyword>
<evidence type="ECO:0000256" key="1">
    <source>
        <dbReference type="SAM" id="Coils"/>
    </source>
</evidence>
<evidence type="ECO:0000313" key="4">
    <source>
        <dbReference type="Proteomes" id="UP000799776"/>
    </source>
</evidence>
<keyword evidence="4" id="KW-1185">Reference proteome</keyword>
<accession>A0A9P4HRP9</accession>
<organism evidence="3 4">
    <name type="scientific">Saccharata proteae CBS 121410</name>
    <dbReference type="NCBI Taxonomy" id="1314787"/>
    <lineage>
        <taxon>Eukaryota</taxon>
        <taxon>Fungi</taxon>
        <taxon>Dikarya</taxon>
        <taxon>Ascomycota</taxon>
        <taxon>Pezizomycotina</taxon>
        <taxon>Dothideomycetes</taxon>
        <taxon>Dothideomycetes incertae sedis</taxon>
        <taxon>Botryosphaeriales</taxon>
        <taxon>Saccharataceae</taxon>
        <taxon>Saccharata</taxon>
    </lineage>
</organism>
<proteinExistence type="predicted"/>
<feature type="coiled-coil region" evidence="1">
    <location>
        <begin position="13"/>
        <end position="64"/>
    </location>
</feature>
<name>A0A9P4HRP9_9PEZI</name>
<feature type="compositionally biased region" description="Pro residues" evidence="2">
    <location>
        <begin position="404"/>
        <end position="418"/>
    </location>
</feature>
<dbReference type="Proteomes" id="UP000799776">
    <property type="component" value="Unassembled WGS sequence"/>
</dbReference>
<dbReference type="EMBL" id="ML978742">
    <property type="protein sequence ID" value="KAF2084381.1"/>
    <property type="molecule type" value="Genomic_DNA"/>
</dbReference>
<evidence type="ECO:0000256" key="2">
    <source>
        <dbReference type="SAM" id="MobiDB-lite"/>
    </source>
</evidence>
<dbReference type="OrthoDB" id="4156714at2759"/>